<evidence type="ECO:0000313" key="1">
    <source>
        <dbReference type="EMBL" id="RMZ74702.1"/>
    </source>
</evidence>
<reference evidence="1 2" key="1">
    <citation type="journal article" date="2014" name="PLoS ONE">
        <title>De novo Genome Assembly of the Fungal Plant Pathogen Pyrenophora semeniperda.</title>
        <authorList>
            <person name="Soliai M.M."/>
            <person name="Meyer S.E."/>
            <person name="Udall J.A."/>
            <person name="Elzinga D.E."/>
            <person name="Hermansen R.A."/>
            <person name="Bodily P.M."/>
            <person name="Hart A.A."/>
            <person name="Coleman C.E."/>
        </authorList>
    </citation>
    <scope>NUCLEOTIDE SEQUENCE [LARGE SCALE GENOMIC DNA]</scope>
    <source>
        <strain evidence="1 2">CCB06</strain>
        <tissue evidence="1">Mycelium</tissue>
    </source>
</reference>
<dbReference type="AlphaFoldDB" id="A0A3M7MKH1"/>
<gene>
    <name evidence="1" type="ORF">GMOD_00003776</name>
</gene>
<evidence type="ECO:0000313" key="2">
    <source>
        <dbReference type="Proteomes" id="UP000265663"/>
    </source>
</evidence>
<sequence length="134" mass="15115">MRVAEIMTDFRTLCQRAYLRANAGIRWVSTRASILRGQKPNINHMGALQQADATLRNVSDSSLQPVFPYDFREIKSAEGPKCTGKSNWLTIRELMAISDAFVESTLRTADAGQGKWLNEDPTLSQIQQVLMSRR</sequence>
<dbReference type="EMBL" id="KE747844">
    <property type="protein sequence ID" value="RMZ74702.1"/>
    <property type="molecule type" value="Genomic_DNA"/>
</dbReference>
<keyword evidence="2" id="KW-1185">Reference proteome</keyword>
<organism evidence="1 2">
    <name type="scientific">Pyrenophora seminiperda CCB06</name>
    <dbReference type="NCBI Taxonomy" id="1302712"/>
    <lineage>
        <taxon>Eukaryota</taxon>
        <taxon>Fungi</taxon>
        <taxon>Dikarya</taxon>
        <taxon>Ascomycota</taxon>
        <taxon>Pezizomycotina</taxon>
        <taxon>Dothideomycetes</taxon>
        <taxon>Pleosporomycetidae</taxon>
        <taxon>Pleosporales</taxon>
        <taxon>Pleosporineae</taxon>
        <taxon>Pleosporaceae</taxon>
        <taxon>Pyrenophora</taxon>
    </lineage>
</organism>
<dbReference type="Proteomes" id="UP000265663">
    <property type="component" value="Unassembled WGS sequence"/>
</dbReference>
<proteinExistence type="predicted"/>
<protein>
    <submittedName>
        <fullName evidence="1">Uncharacterized protein</fullName>
    </submittedName>
</protein>
<name>A0A3M7MKH1_9PLEO</name>
<accession>A0A3M7MKH1</accession>
<dbReference type="OrthoDB" id="4510061at2759"/>